<gene>
    <name evidence="2" type="ORF">FDA94_22450</name>
</gene>
<dbReference type="OrthoDB" id="3355436at2"/>
<comment type="caution">
    <text evidence="2">The sequence shown here is derived from an EMBL/GenBank/DDBJ whole genome shotgun (WGS) entry which is preliminary data.</text>
</comment>
<dbReference type="InterPro" id="IPR016181">
    <property type="entry name" value="Acyl_CoA_acyltransferase"/>
</dbReference>
<dbReference type="PROSITE" id="PS51186">
    <property type="entry name" value="GNAT"/>
    <property type="match status" value="1"/>
</dbReference>
<feature type="domain" description="N-acetyltransferase" evidence="1">
    <location>
        <begin position="92"/>
        <end position="241"/>
    </location>
</feature>
<accession>A0A4U3MCZ7</accession>
<dbReference type="InterPro" id="IPR000182">
    <property type="entry name" value="GNAT_dom"/>
</dbReference>
<organism evidence="2 3">
    <name type="scientific">Herbidospora galbida</name>
    <dbReference type="NCBI Taxonomy" id="2575442"/>
    <lineage>
        <taxon>Bacteria</taxon>
        <taxon>Bacillati</taxon>
        <taxon>Actinomycetota</taxon>
        <taxon>Actinomycetes</taxon>
        <taxon>Streptosporangiales</taxon>
        <taxon>Streptosporangiaceae</taxon>
        <taxon>Herbidospora</taxon>
    </lineage>
</organism>
<dbReference type="AlphaFoldDB" id="A0A4U3MCZ7"/>
<dbReference type="Gene3D" id="3.40.630.30">
    <property type="match status" value="1"/>
</dbReference>
<evidence type="ECO:0000259" key="1">
    <source>
        <dbReference type="PROSITE" id="PS51186"/>
    </source>
</evidence>
<dbReference type="GO" id="GO:0016747">
    <property type="term" value="F:acyltransferase activity, transferring groups other than amino-acyl groups"/>
    <property type="evidence" value="ECO:0007669"/>
    <property type="project" value="InterPro"/>
</dbReference>
<evidence type="ECO:0000313" key="3">
    <source>
        <dbReference type="Proteomes" id="UP000308705"/>
    </source>
</evidence>
<sequence>MRQIRANDLGVAAISFVEGVRDGRPWADYLEVIGPGAVEVIMAQLKGWAVSTDVDLGRELVARGARRLRHAHSMYADLTALPSAPSAPPEGVTFTSVDRSPEDIYPAISQAYPPGHVDHTPRDRDQAIATELVPLLDGSMLGPLMPCSALAVNEAGAVVAGVFVNDFKTVPWVTEVFRHPALSVPGTGGRLLRHVQLKAAADGLDRLGLAVSDGNPAQRVYSRLGFAVTHTSFTVVIGESL</sequence>
<dbReference type="EMBL" id="SZQA01000022">
    <property type="protein sequence ID" value="TKK86282.1"/>
    <property type="molecule type" value="Genomic_DNA"/>
</dbReference>
<dbReference type="SUPFAM" id="SSF55729">
    <property type="entry name" value="Acyl-CoA N-acyltransferases (Nat)"/>
    <property type="match status" value="1"/>
</dbReference>
<dbReference type="Proteomes" id="UP000308705">
    <property type="component" value="Unassembled WGS sequence"/>
</dbReference>
<reference evidence="2 3" key="1">
    <citation type="submission" date="2019-04" db="EMBL/GenBank/DDBJ databases">
        <title>Herbidospora sp. NEAU-GS14.nov., a novel actinomycete isolated from soil.</title>
        <authorList>
            <person name="Han L."/>
        </authorList>
    </citation>
    <scope>NUCLEOTIDE SEQUENCE [LARGE SCALE GENOMIC DNA]</scope>
    <source>
        <strain evidence="2 3">NEAU-GS14</strain>
    </source>
</reference>
<proteinExistence type="predicted"/>
<protein>
    <submittedName>
        <fullName evidence="2">GNAT family N-acetyltransferase</fullName>
    </submittedName>
</protein>
<keyword evidence="3" id="KW-1185">Reference proteome</keyword>
<name>A0A4U3MCZ7_9ACTN</name>
<keyword evidence="2" id="KW-0808">Transferase</keyword>
<dbReference type="RefSeq" id="WP_137249053.1">
    <property type="nucleotide sequence ID" value="NZ_SZQA01000022.1"/>
</dbReference>
<evidence type="ECO:0000313" key="2">
    <source>
        <dbReference type="EMBL" id="TKK86282.1"/>
    </source>
</evidence>